<feature type="transmembrane region" description="Helical" evidence="2">
    <location>
        <begin position="48"/>
        <end position="72"/>
    </location>
</feature>
<evidence type="ECO:0000313" key="4">
    <source>
        <dbReference type="Proteomes" id="UP000297595"/>
    </source>
</evidence>
<keyword evidence="2" id="KW-0812">Transmembrane</keyword>
<organism evidence="3 4">
    <name type="scientific">Orbilia oligospora</name>
    <name type="common">Nematode-trapping fungus</name>
    <name type="synonym">Arthrobotrys oligospora</name>
    <dbReference type="NCBI Taxonomy" id="2813651"/>
    <lineage>
        <taxon>Eukaryota</taxon>
        <taxon>Fungi</taxon>
        <taxon>Dikarya</taxon>
        <taxon>Ascomycota</taxon>
        <taxon>Pezizomycotina</taxon>
        <taxon>Orbiliomycetes</taxon>
        <taxon>Orbiliales</taxon>
        <taxon>Orbiliaceae</taxon>
        <taxon>Orbilia</taxon>
    </lineage>
</organism>
<evidence type="ECO:0000313" key="3">
    <source>
        <dbReference type="EMBL" id="TGJ72197.1"/>
    </source>
</evidence>
<dbReference type="EMBL" id="SOZJ01000002">
    <property type="protein sequence ID" value="TGJ72197.1"/>
    <property type="molecule type" value="Genomic_DNA"/>
</dbReference>
<gene>
    <name evidence="3" type="ORF">EYR41_004107</name>
</gene>
<proteinExistence type="predicted"/>
<feature type="compositionally biased region" description="Polar residues" evidence="1">
    <location>
        <begin position="390"/>
        <end position="405"/>
    </location>
</feature>
<keyword evidence="2" id="KW-1133">Transmembrane helix</keyword>
<feature type="region of interest" description="Disordered" evidence="1">
    <location>
        <begin position="1"/>
        <end position="41"/>
    </location>
</feature>
<sequence>MDEKVPFISADERKAEDFDLEGLPDNNNNTDNNTEIPNKQEPSPRYRLLLVIISWVSFLALVRFIFFFAAIWDWRAFFACSHHAHHHSAQSLPDVRPPSMPMCDYYALKNYNSNNAETQKLLIQKIVEKAFLGAKDPDAYFQRRFGKKSGMYNGVFRPGDMWGTPVDLTKYFDGSLNSTNVNGKPTQVNFYTTKTYTQFGREYPVGNELFMHMIKGMTTYIAPMLGCSVYGNTVDRYSGTRSLKDIHKYMDLGKDFEWAYFTHQLQLGALAGGKFSDNDSVLFELYLVDKFGPKIIDASKKKLSAPFENPELEASILPPKLDENELLKNVKAAGDVFFGNIKNAKRSFEMSSFESLAKRLQQQNSPPRIKRQDFNSAPPPLTTPVLAPSQTGTTIPTATHESSQSVPSNILPIALGAGIGAGLGVIIIGAVIAYLVIRKKRIEKRKSMPQLSLKPGFEMQKKDSVSRRVDRSEHGNVVGKPKDYDQRMMEEQELEPPRKGHKKSESVGVRSVRFSQHEG</sequence>
<feature type="compositionally biased region" description="Basic and acidic residues" evidence="1">
    <location>
        <begin position="1"/>
        <end position="17"/>
    </location>
</feature>
<comment type="caution">
    <text evidence="3">The sequence shown here is derived from an EMBL/GenBank/DDBJ whole genome shotgun (WGS) entry which is preliminary data.</text>
</comment>
<feature type="region of interest" description="Disordered" evidence="1">
    <location>
        <begin position="453"/>
        <end position="519"/>
    </location>
</feature>
<accession>A0A8H2HXD9</accession>
<feature type="compositionally biased region" description="Basic and acidic residues" evidence="1">
    <location>
        <begin position="459"/>
        <end position="498"/>
    </location>
</feature>
<evidence type="ECO:0000256" key="1">
    <source>
        <dbReference type="SAM" id="MobiDB-lite"/>
    </source>
</evidence>
<dbReference type="AlphaFoldDB" id="A0A8H2HXD9"/>
<feature type="region of interest" description="Disordered" evidence="1">
    <location>
        <begin position="360"/>
        <end position="405"/>
    </location>
</feature>
<keyword evidence="2" id="KW-0472">Membrane</keyword>
<protein>
    <submittedName>
        <fullName evidence="3">Uncharacterized protein</fullName>
    </submittedName>
</protein>
<evidence type="ECO:0000256" key="2">
    <source>
        <dbReference type="SAM" id="Phobius"/>
    </source>
</evidence>
<feature type="compositionally biased region" description="Low complexity" evidence="1">
    <location>
        <begin position="25"/>
        <end position="34"/>
    </location>
</feature>
<name>A0A8H2HXD9_ORBOL</name>
<reference evidence="3 4" key="1">
    <citation type="submission" date="2019-03" db="EMBL/GenBank/DDBJ databases">
        <title>Nematode-trapping fungi genome.</title>
        <authorList>
            <person name="Vidal-Diez De Ulzurrun G."/>
        </authorList>
    </citation>
    <scope>NUCLEOTIDE SEQUENCE [LARGE SCALE GENOMIC DNA]</scope>
    <source>
        <strain evidence="3 4">TWF154</strain>
    </source>
</reference>
<feature type="transmembrane region" description="Helical" evidence="2">
    <location>
        <begin position="410"/>
        <end position="437"/>
    </location>
</feature>
<dbReference type="Proteomes" id="UP000297595">
    <property type="component" value="Unassembled WGS sequence"/>
</dbReference>